<dbReference type="Proteomes" id="UP000800094">
    <property type="component" value="Unassembled WGS sequence"/>
</dbReference>
<sequence>MADPTGKVRVALLSDSDIPASFSVLSKSFGHDAPLIDNYFPNHDTPAGQAQGSARLAAWKHASPASTFLKAVTTQAGDQEQEQEHVIGIAVWTHMKEAPPAELAQTENVTEVWPDEADRKFMMRLWREYVKPRTKAIEESGGKGVYVLELLAVHPGYQRLGAGTALVQWGTKAADEKGVKAVVEGTPVARRLYEQCGLRTEIEEMQFEVGEEFAGRRKPKLLFMTRQPRA</sequence>
<dbReference type="RefSeq" id="XP_033688810.1">
    <property type="nucleotide sequence ID" value="XM_033835295.1"/>
</dbReference>
<keyword evidence="3" id="KW-1185">Reference proteome</keyword>
<accession>A0A6A6ITS1</accession>
<dbReference type="Pfam" id="PF00583">
    <property type="entry name" value="Acetyltransf_1"/>
    <property type="match status" value="1"/>
</dbReference>
<dbReference type="PANTHER" id="PTHR42791">
    <property type="entry name" value="GNAT FAMILY ACETYLTRANSFERASE"/>
    <property type="match status" value="1"/>
</dbReference>
<reference evidence="2" key="1">
    <citation type="journal article" date="2020" name="Stud. Mycol.">
        <title>101 Dothideomycetes genomes: a test case for predicting lifestyles and emergence of pathogens.</title>
        <authorList>
            <person name="Haridas S."/>
            <person name="Albert R."/>
            <person name="Binder M."/>
            <person name="Bloem J."/>
            <person name="Labutti K."/>
            <person name="Salamov A."/>
            <person name="Andreopoulos B."/>
            <person name="Baker S."/>
            <person name="Barry K."/>
            <person name="Bills G."/>
            <person name="Bluhm B."/>
            <person name="Cannon C."/>
            <person name="Castanera R."/>
            <person name="Culley D."/>
            <person name="Daum C."/>
            <person name="Ezra D."/>
            <person name="Gonzalez J."/>
            <person name="Henrissat B."/>
            <person name="Kuo A."/>
            <person name="Liang C."/>
            <person name="Lipzen A."/>
            <person name="Lutzoni F."/>
            <person name="Magnuson J."/>
            <person name="Mondo S."/>
            <person name="Nolan M."/>
            <person name="Ohm R."/>
            <person name="Pangilinan J."/>
            <person name="Park H.-J."/>
            <person name="Ramirez L."/>
            <person name="Alfaro M."/>
            <person name="Sun H."/>
            <person name="Tritt A."/>
            <person name="Yoshinaga Y."/>
            <person name="Zwiers L.-H."/>
            <person name="Turgeon B."/>
            <person name="Goodwin S."/>
            <person name="Spatafora J."/>
            <person name="Crous P."/>
            <person name="Grigoriev I."/>
        </authorList>
    </citation>
    <scope>NUCLEOTIDE SEQUENCE</scope>
    <source>
        <strain evidence="2">CBS 122368</strain>
    </source>
</reference>
<evidence type="ECO:0000313" key="3">
    <source>
        <dbReference type="Proteomes" id="UP000800094"/>
    </source>
</evidence>
<proteinExistence type="predicted"/>
<dbReference type="CDD" id="cd04301">
    <property type="entry name" value="NAT_SF"/>
    <property type="match status" value="1"/>
</dbReference>
<evidence type="ECO:0000259" key="1">
    <source>
        <dbReference type="PROSITE" id="PS51186"/>
    </source>
</evidence>
<dbReference type="InterPro" id="IPR016181">
    <property type="entry name" value="Acyl_CoA_acyltransferase"/>
</dbReference>
<protein>
    <recommendedName>
        <fullName evidence="1">N-acetyltransferase domain-containing protein</fullName>
    </recommendedName>
</protein>
<name>A0A6A6ITS1_9PLEO</name>
<dbReference type="InterPro" id="IPR000182">
    <property type="entry name" value="GNAT_dom"/>
</dbReference>
<dbReference type="EMBL" id="ML987191">
    <property type="protein sequence ID" value="KAF2253806.1"/>
    <property type="molecule type" value="Genomic_DNA"/>
</dbReference>
<dbReference type="GO" id="GO:0016747">
    <property type="term" value="F:acyltransferase activity, transferring groups other than amino-acyl groups"/>
    <property type="evidence" value="ECO:0007669"/>
    <property type="project" value="InterPro"/>
</dbReference>
<dbReference type="PROSITE" id="PS51186">
    <property type="entry name" value="GNAT"/>
    <property type="match status" value="1"/>
</dbReference>
<organism evidence="2 3">
    <name type="scientific">Trematosphaeria pertusa</name>
    <dbReference type="NCBI Taxonomy" id="390896"/>
    <lineage>
        <taxon>Eukaryota</taxon>
        <taxon>Fungi</taxon>
        <taxon>Dikarya</taxon>
        <taxon>Ascomycota</taxon>
        <taxon>Pezizomycotina</taxon>
        <taxon>Dothideomycetes</taxon>
        <taxon>Pleosporomycetidae</taxon>
        <taxon>Pleosporales</taxon>
        <taxon>Massarineae</taxon>
        <taxon>Trematosphaeriaceae</taxon>
        <taxon>Trematosphaeria</taxon>
    </lineage>
</organism>
<dbReference type="OrthoDB" id="4738875at2759"/>
<dbReference type="PANTHER" id="PTHR42791:SF14">
    <property type="entry name" value="N-ACETYLTRANSFERASE DOMAIN-CONTAINING PROTEIN"/>
    <property type="match status" value="1"/>
</dbReference>
<gene>
    <name evidence="2" type="ORF">BU26DRAFT_601854</name>
</gene>
<feature type="domain" description="N-acetyltransferase" evidence="1">
    <location>
        <begin position="90"/>
        <end position="219"/>
    </location>
</feature>
<dbReference type="AlphaFoldDB" id="A0A6A6ITS1"/>
<dbReference type="SUPFAM" id="SSF55729">
    <property type="entry name" value="Acyl-CoA N-acyltransferases (Nat)"/>
    <property type="match status" value="1"/>
</dbReference>
<dbReference type="InterPro" id="IPR052523">
    <property type="entry name" value="Trichothecene_AcTrans"/>
</dbReference>
<dbReference type="Gene3D" id="3.40.630.30">
    <property type="match status" value="1"/>
</dbReference>
<dbReference type="GeneID" id="54588625"/>
<evidence type="ECO:0000313" key="2">
    <source>
        <dbReference type="EMBL" id="KAF2253806.1"/>
    </source>
</evidence>